<dbReference type="RefSeq" id="WP_058210433.1">
    <property type="nucleotide sequence ID" value="NZ_LKLP01000117.1"/>
</dbReference>
<dbReference type="PATRIC" id="fig|1360.106.peg.1455"/>
<gene>
    <name evidence="1" type="ORF">LMG8520_2328</name>
</gene>
<dbReference type="AlphaFoldDB" id="A0A0V8CXK8"/>
<reference evidence="2" key="1">
    <citation type="submission" date="2015-10" db="EMBL/GenBank/DDBJ databases">
        <title>Draft Genome Sequences of 11 Lactococcus lactis subspecies cremoris strains.</title>
        <authorList>
            <person name="Wels M."/>
            <person name="Backus L."/>
            <person name="Boekhorst J."/>
            <person name="Dijkstra A."/>
            <person name="Beerthuizen M."/>
            <person name="Kelly W."/>
            <person name="Siezen R."/>
            <person name="Bachmann H."/>
            <person name="Van Hijum S."/>
        </authorList>
    </citation>
    <scope>NUCLEOTIDE SEQUENCE [LARGE SCALE GENOMIC DNA]</scope>
    <source>
        <strain evidence="2">LMG8520</strain>
    </source>
</reference>
<evidence type="ECO:0000313" key="1">
    <source>
        <dbReference type="EMBL" id="KSU05877.1"/>
    </source>
</evidence>
<proteinExistence type="predicted"/>
<evidence type="ECO:0000313" key="2">
    <source>
        <dbReference type="Proteomes" id="UP000054230"/>
    </source>
</evidence>
<dbReference type="Proteomes" id="UP000054230">
    <property type="component" value="Unassembled WGS sequence"/>
</dbReference>
<comment type="caution">
    <text evidence="1">The sequence shown here is derived from an EMBL/GenBank/DDBJ whole genome shotgun (WGS) entry which is preliminary data.</text>
</comment>
<name>A0A0V8CXK8_LACLL</name>
<sequence length="80" mass="9103">MKDEFYNEIKIDSGLIVNGKELKHLKNIEIKSGLDNLSEITVTFYGKIDGLDNLKENKELYSFKPSGEVNGKSIKRGEIR</sequence>
<protein>
    <submittedName>
        <fullName evidence="1">Uncharacterized protein</fullName>
    </submittedName>
</protein>
<accession>A0A0V8CXK8</accession>
<dbReference type="EMBL" id="LKLP01000117">
    <property type="protein sequence ID" value="KSU05877.1"/>
    <property type="molecule type" value="Genomic_DNA"/>
</dbReference>
<organism evidence="1 2">
    <name type="scientific">Lactococcus lactis subsp. lactis</name>
    <name type="common">Streptococcus lactis</name>
    <dbReference type="NCBI Taxonomy" id="1360"/>
    <lineage>
        <taxon>Bacteria</taxon>
        <taxon>Bacillati</taxon>
        <taxon>Bacillota</taxon>
        <taxon>Bacilli</taxon>
        <taxon>Lactobacillales</taxon>
        <taxon>Streptococcaceae</taxon>
        <taxon>Lactococcus</taxon>
    </lineage>
</organism>